<feature type="chain" id="PRO_5045536940" description="Lipoprotein" evidence="1">
    <location>
        <begin position="20"/>
        <end position="79"/>
    </location>
</feature>
<reference evidence="3" key="1">
    <citation type="journal article" date="2019" name="Int. J. Syst. Evol. Microbiol.">
        <title>The Global Catalogue of Microorganisms (GCM) 10K type strain sequencing project: providing services to taxonomists for standard genome sequencing and annotation.</title>
        <authorList>
            <consortium name="The Broad Institute Genomics Platform"/>
            <consortium name="The Broad Institute Genome Sequencing Center for Infectious Disease"/>
            <person name="Wu L."/>
            <person name="Ma J."/>
        </authorList>
    </citation>
    <scope>NUCLEOTIDE SEQUENCE [LARGE SCALE GENOMIC DNA]</scope>
    <source>
        <strain evidence="3">CCUG 55131</strain>
    </source>
</reference>
<evidence type="ECO:0008006" key="4">
    <source>
        <dbReference type="Google" id="ProtNLM"/>
    </source>
</evidence>
<comment type="caution">
    <text evidence="2">The sequence shown here is derived from an EMBL/GenBank/DDBJ whole genome shotgun (WGS) entry which is preliminary data.</text>
</comment>
<gene>
    <name evidence="2" type="ORF">ACFSM0_13575</name>
</gene>
<organism evidence="2 3">
    <name type="scientific">Rhodobacter lacus</name>
    <dbReference type="NCBI Taxonomy" id="1641972"/>
    <lineage>
        <taxon>Bacteria</taxon>
        <taxon>Pseudomonadati</taxon>
        <taxon>Pseudomonadota</taxon>
        <taxon>Alphaproteobacteria</taxon>
        <taxon>Rhodobacterales</taxon>
        <taxon>Rhodobacter group</taxon>
        <taxon>Rhodobacter</taxon>
    </lineage>
</organism>
<dbReference type="Proteomes" id="UP001597413">
    <property type="component" value="Unassembled WGS sequence"/>
</dbReference>
<evidence type="ECO:0000313" key="3">
    <source>
        <dbReference type="Proteomes" id="UP001597413"/>
    </source>
</evidence>
<dbReference type="PROSITE" id="PS51257">
    <property type="entry name" value="PROKAR_LIPOPROTEIN"/>
    <property type="match status" value="1"/>
</dbReference>
<name>A0ABW5AC99_9RHOB</name>
<protein>
    <recommendedName>
        <fullName evidence="4">Lipoprotein</fullName>
    </recommendedName>
</protein>
<dbReference type="EMBL" id="JBHUIX010000013">
    <property type="protein sequence ID" value="MFD2175121.1"/>
    <property type="molecule type" value="Genomic_DNA"/>
</dbReference>
<sequence length="79" mass="8486">MTAKPLVISFALATCSASALSGCAGGAQEAAAMPTPVLCKTIFDLSPVYVRYNEYLNELKKRGEDCHQYAGSTTNIRIR</sequence>
<evidence type="ECO:0000256" key="1">
    <source>
        <dbReference type="SAM" id="SignalP"/>
    </source>
</evidence>
<keyword evidence="1" id="KW-0732">Signal</keyword>
<feature type="signal peptide" evidence="1">
    <location>
        <begin position="1"/>
        <end position="19"/>
    </location>
</feature>
<accession>A0ABW5AC99</accession>
<proteinExistence type="predicted"/>
<evidence type="ECO:0000313" key="2">
    <source>
        <dbReference type="EMBL" id="MFD2175121.1"/>
    </source>
</evidence>
<keyword evidence="3" id="KW-1185">Reference proteome</keyword>